<dbReference type="EMBL" id="AP022575">
    <property type="protein sequence ID" value="BBX72962.1"/>
    <property type="molecule type" value="Genomic_DNA"/>
</dbReference>
<dbReference type="RefSeq" id="WP_083051229.1">
    <property type="nucleotide sequence ID" value="NZ_AP022575.1"/>
</dbReference>
<dbReference type="OrthoDB" id="4748926at2"/>
<dbReference type="Proteomes" id="UP000467236">
    <property type="component" value="Chromosome"/>
</dbReference>
<reference evidence="1 2" key="1">
    <citation type="journal article" date="2019" name="Emerg. Microbes Infect.">
        <title>Comprehensive subspecies identification of 175 nontuberculous mycobacteria species based on 7547 genomic profiles.</title>
        <authorList>
            <person name="Matsumoto Y."/>
            <person name="Kinjo T."/>
            <person name="Motooka D."/>
            <person name="Nabeya D."/>
            <person name="Jung N."/>
            <person name="Uechi K."/>
            <person name="Horii T."/>
            <person name="Iida T."/>
            <person name="Fujita J."/>
            <person name="Nakamura S."/>
        </authorList>
    </citation>
    <scope>NUCLEOTIDE SEQUENCE [LARGE SCALE GENOMIC DNA]</scope>
    <source>
        <strain evidence="1 2">JCM 14233</strain>
    </source>
</reference>
<dbReference type="AlphaFoldDB" id="A0A7I7MMC2"/>
<proteinExistence type="predicted"/>
<gene>
    <name evidence="1" type="ORF">MSHI_08680</name>
</gene>
<evidence type="ECO:0000313" key="1">
    <source>
        <dbReference type="EMBL" id="BBX72962.1"/>
    </source>
</evidence>
<accession>A0A7I7MMC2</accession>
<name>A0A7I7MMC2_9MYCO</name>
<sequence length="108" mass="11435">MACMLACIAAASAALIALSPATIASARADSSDDVAFITTLDWFKVPYPGTAQAIQQAKALCLFYAVNDAFFERGAIEILKYNPDYTIDDAAHFAGAATAIYCPEHGPR</sequence>
<dbReference type="Pfam" id="PF05305">
    <property type="entry name" value="DUF732"/>
    <property type="match status" value="1"/>
</dbReference>
<evidence type="ECO:0000313" key="2">
    <source>
        <dbReference type="Proteomes" id="UP000467236"/>
    </source>
</evidence>
<dbReference type="KEGG" id="mshj:MSHI_08680"/>
<dbReference type="InterPro" id="IPR007969">
    <property type="entry name" value="DUF732"/>
</dbReference>
<organism evidence="1 2">
    <name type="scientific">Mycobacterium shinjukuense</name>
    <dbReference type="NCBI Taxonomy" id="398694"/>
    <lineage>
        <taxon>Bacteria</taxon>
        <taxon>Bacillati</taxon>
        <taxon>Actinomycetota</taxon>
        <taxon>Actinomycetes</taxon>
        <taxon>Mycobacteriales</taxon>
        <taxon>Mycobacteriaceae</taxon>
        <taxon>Mycobacterium</taxon>
    </lineage>
</organism>
<protein>
    <submittedName>
        <fullName evidence="1">Uncharacterized protein</fullName>
    </submittedName>
</protein>
<keyword evidence="2" id="KW-1185">Reference proteome</keyword>